<evidence type="ECO:0000256" key="1">
    <source>
        <dbReference type="SAM" id="SignalP"/>
    </source>
</evidence>
<evidence type="ECO:0000313" key="3">
    <source>
        <dbReference type="Proteomes" id="UP000264589"/>
    </source>
</evidence>
<accession>A0A371RGN6</accession>
<organism evidence="2 3">
    <name type="scientific">Parvularcula marina</name>
    <dbReference type="NCBI Taxonomy" id="2292771"/>
    <lineage>
        <taxon>Bacteria</taxon>
        <taxon>Pseudomonadati</taxon>
        <taxon>Pseudomonadota</taxon>
        <taxon>Alphaproteobacteria</taxon>
        <taxon>Parvularculales</taxon>
        <taxon>Parvularculaceae</taxon>
        <taxon>Parvularcula</taxon>
    </lineage>
</organism>
<dbReference type="RefSeq" id="WP_116391252.1">
    <property type="nucleotide sequence ID" value="NZ_QUQO01000001.1"/>
</dbReference>
<dbReference type="Gene3D" id="2.120.10.30">
    <property type="entry name" value="TolB, C-terminal domain"/>
    <property type="match status" value="1"/>
</dbReference>
<proteinExistence type="predicted"/>
<protein>
    <recommendedName>
        <fullName evidence="4">ATP/GTP-binding protein</fullName>
    </recommendedName>
</protein>
<dbReference type="AlphaFoldDB" id="A0A371RGN6"/>
<comment type="caution">
    <text evidence="2">The sequence shown here is derived from an EMBL/GenBank/DDBJ whole genome shotgun (WGS) entry which is preliminary data.</text>
</comment>
<evidence type="ECO:0000313" key="2">
    <source>
        <dbReference type="EMBL" id="RFB04620.1"/>
    </source>
</evidence>
<keyword evidence="1" id="KW-0732">Signal</keyword>
<dbReference type="Proteomes" id="UP000264589">
    <property type="component" value="Unassembled WGS sequence"/>
</dbReference>
<dbReference type="InterPro" id="IPR011042">
    <property type="entry name" value="6-blade_b-propeller_TolB-like"/>
</dbReference>
<dbReference type="SUPFAM" id="SSF63829">
    <property type="entry name" value="Calcium-dependent phosphotriesterase"/>
    <property type="match status" value="1"/>
</dbReference>
<keyword evidence="3" id="KW-1185">Reference proteome</keyword>
<dbReference type="InParanoid" id="A0A371RGN6"/>
<evidence type="ECO:0008006" key="4">
    <source>
        <dbReference type="Google" id="ProtNLM"/>
    </source>
</evidence>
<feature type="signal peptide" evidence="1">
    <location>
        <begin position="1"/>
        <end position="23"/>
    </location>
</feature>
<sequence>MRRLISSALCFTAIGLATAPAFAEQPVLERQWLTDGFTNPEGVAAAPDGSYFISNVAGWAAEADGEGWISVMSADGALLTEKWAEGLDAPKGMVVHDGILYVADITIVRRYDIKTREALPPLPAPGAKFLNDMTVWHGHVLVSDSQGASIYTLTDQGFKIWAQDEDRLGGINGLLGDGDRLLVSTMSTGSLLEVDKDKNWTKIASGMVDADGIGIVPGGYLV</sequence>
<dbReference type="OrthoDB" id="7675395at2"/>
<dbReference type="EMBL" id="QUQO01000001">
    <property type="protein sequence ID" value="RFB04620.1"/>
    <property type="molecule type" value="Genomic_DNA"/>
</dbReference>
<reference evidence="2 3" key="1">
    <citation type="submission" date="2018-08" db="EMBL/GenBank/DDBJ databases">
        <title>Parvularcula sp. SM1705, isolated from surface water of the South Sea China.</title>
        <authorList>
            <person name="Sun L."/>
        </authorList>
    </citation>
    <scope>NUCLEOTIDE SEQUENCE [LARGE SCALE GENOMIC DNA]</scope>
    <source>
        <strain evidence="2 3">SM1705</strain>
    </source>
</reference>
<name>A0A371RGN6_9PROT</name>
<feature type="chain" id="PRO_5016621325" description="ATP/GTP-binding protein" evidence="1">
    <location>
        <begin position="24"/>
        <end position="222"/>
    </location>
</feature>
<gene>
    <name evidence="2" type="ORF">DX908_04595</name>
</gene>